<dbReference type="GO" id="GO:0050660">
    <property type="term" value="F:flavin adenine dinucleotide binding"/>
    <property type="evidence" value="ECO:0007669"/>
    <property type="project" value="TreeGrafter"/>
</dbReference>
<dbReference type="InterPro" id="IPR036188">
    <property type="entry name" value="FAD/NAD-bd_sf"/>
</dbReference>
<dbReference type="RefSeq" id="WP_213172061.1">
    <property type="nucleotide sequence ID" value="NZ_CP070496.1"/>
</dbReference>
<dbReference type="AlphaFoldDB" id="A0A895XUZ8"/>
<reference evidence="2" key="1">
    <citation type="submission" date="2021-02" db="EMBL/GenBank/DDBJ databases">
        <title>Natronoglycomyces albus gen. nov., sp. nov, a haloalkaliphilic actinobacterium from a soda solonchak soil.</title>
        <authorList>
            <person name="Sorokin D.Y."/>
            <person name="Khijniak T.V."/>
            <person name="Zakharycheva A.P."/>
            <person name="Boueva O.V."/>
            <person name="Ariskina E.V."/>
            <person name="Hahnke R.L."/>
            <person name="Bunk B."/>
            <person name="Sproer C."/>
            <person name="Schumann P."/>
            <person name="Evtushenko L.I."/>
            <person name="Kublanov I.V."/>
        </authorList>
    </citation>
    <scope>NUCLEOTIDE SEQUENCE</scope>
    <source>
        <strain evidence="2">DSM 106290</strain>
    </source>
</reference>
<keyword evidence="1" id="KW-0560">Oxidoreductase</keyword>
<name>A0A895XUZ8_9ACTN</name>
<dbReference type="PANTHER" id="PTHR43539:SF78">
    <property type="entry name" value="FLAVIN-CONTAINING MONOOXYGENASE"/>
    <property type="match status" value="1"/>
</dbReference>
<dbReference type="Pfam" id="PF13738">
    <property type="entry name" value="Pyr_redox_3"/>
    <property type="match status" value="1"/>
</dbReference>
<protein>
    <submittedName>
        <fullName evidence="2">NAD(P)-binding domain-containing protein</fullName>
    </submittedName>
</protein>
<organism evidence="2 3">
    <name type="scientific">Natronoglycomyces albus</name>
    <dbReference type="NCBI Taxonomy" id="2811108"/>
    <lineage>
        <taxon>Bacteria</taxon>
        <taxon>Bacillati</taxon>
        <taxon>Actinomycetota</taxon>
        <taxon>Actinomycetes</taxon>
        <taxon>Glycomycetales</taxon>
        <taxon>Glycomycetaceae</taxon>
        <taxon>Natronoglycomyces</taxon>
    </lineage>
</organism>
<dbReference type="Gene3D" id="3.50.50.60">
    <property type="entry name" value="FAD/NAD(P)-binding domain"/>
    <property type="match status" value="1"/>
</dbReference>
<accession>A0A895XUZ8</accession>
<dbReference type="PRINTS" id="PR00469">
    <property type="entry name" value="PNDRDTASEII"/>
</dbReference>
<dbReference type="SUPFAM" id="SSF51905">
    <property type="entry name" value="FAD/NAD(P)-binding domain"/>
    <property type="match status" value="2"/>
</dbReference>
<dbReference type="GO" id="GO:0004497">
    <property type="term" value="F:monooxygenase activity"/>
    <property type="evidence" value="ECO:0007669"/>
    <property type="project" value="TreeGrafter"/>
</dbReference>
<evidence type="ECO:0000256" key="1">
    <source>
        <dbReference type="ARBA" id="ARBA00023002"/>
    </source>
</evidence>
<proteinExistence type="predicted"/>
<dbReference type="EMBL" id="CP070496">
    <property type="protein sequence ID" value="QSB06050.1"/>
    <property type="molecule type" value="Genomic_DNA"/>
</dbReference>
<evidence type="ECO:0000313" key="2">
    <source>
        <dbReference type="EMBL" id="QSB06050.1"/>
    </source>
</evidence>
<gene>
    <name evidence="2" type="ORF">JQS30_03765</name>
</gene>
<dbReference type="KEGG" id="nav:JQS30_03765"/>
<dbReference type="PRINTS" id="PR00368">
    <property type="entry name" value="FADPNR"/>
</dbReference>
<sequence length="369" mass="39971">MNLSHHRSHDHDLIIVGGGQSGLTAAKAAEEVGLRPLILEATHRAVGSWPRYYDSLRAFSPRRFSSIPGHPLEGDPDGYPTRDEIADYLEKFAQSLAADIHTSVKVTSVTQEDGAFIVHTHKGDQLRAPGLIAASGSFNNPHVPTFPGSADFPGQIIHVSDYREPTPFAGQRVIVVGGGNSAVQVGVELAHHATTTIASRQPISLVPQRQDGDDLHHRLVDGLDHFPAAWLVSLLSQGLTIDIGNYQEAFDSGLLDVRHMFTHFEGDSIVWPDGTREPVDTVILATGYRPNLGYLRGLGALDENDHPRHSAGLSLAHPGLGYLGIEAQRSFASNTVRGVMHDAHHVVKPIAAWVRQEWSLPTAIQVPLG</sequence>
<dbReference type="Proteomes" id="UP000662939">
    <property type="component" value="Chromosome"/>
</dbReference>
<dbReference type="InterPro" id="IPR050982">
    <property type="entry name" value="Auxin_biosynth/cation_transpt"/>
</dbReference>
<keyword evidence="3" id="KW-1185">Reference proteome</keyword>
<dbReference type="PANTHER" id="PTHR43539">
    <property type="entry name" value="FLAVIN-BINDING MONOOXYGENASE-LIKE PROTEIN (AFU_ORTHOLOGUE AFUA_4G09220)"/>
    <property type="match status" value="1"/>
</dbReference>
<evidence type="ECO:0000313" key="3">
    <source>
        <dbReference type="Proteomes" id="UP000662939"/>
    </source>
</evidence>